<comment type="caution">
    <text evidence="1">The sequence shown here is derived from an EMBL/GenBank/DDBJ whole genome shotgun (WGS) entry which is preliminary data.</text>
</comment>
<name>A0A926WG36_9NOST</name>
<organism evidence="1 2">
    <name type="scientific">Anabaena sphaerica FACHB-251</name>
    <dbReference type="NCBI Taxonomy" id="2692883"/>
    <lineage>
        <taxon>Bacteria</taxon>
        <taxon>Bacillati</taxon>
        <taxon>Cyanobacteriota</taxon>
        <taxon>Cyanophyceae</taxon>
        <taxon>Nostocales</taxon>
        <taxon>Nostocaceae</taxon>
        <taxon>Anabaena</taxon>
    </lineage>
</organism>
<dbReference type="Proteomes" id="UP000662185">
    <property type="component" value="Unassembled WGS sequence"/>
</dbReference>
<proteinExistence type="predicted"/>
<dbReference type="EMBL" id="JACJQU010000003">
    <property type="protein sequence ID" value="MBD2293470.1"/>
    <property type="molecule type" value="Genomic_DNA"/>
</dbReference>
<evidence type="ECO:0000313" key="1">
    <source>
        <dbReference type="EMBL" id="MBD2293470.1"/>
    </source>
</evidence>
<evidence type="ECO:0000313" key="2">
    <source>
        <dbReference type="Proteomes" id="UP000662185"/>
    </source>
</evidence>
<accession>A0A926WG36</accession>
<dbReference type="AlphaFoldDB" id="A0A926WG36"/>
<evidence type="ECO:0008006" key="3">
    <source>
        <dbReference type="Google" id="ProtNLM"/>
    </source>
</evidence>
<reference evidence="2" key="1">
    <citation type="journal article" date="2020" name="ISME J.">
        <title>Comparative genomics reveals insights into cyanobacterial evolution and habitat adaptation.</title>
        <authorList>
            <person name="Chen M.Y."/>
            <person name="Teng W.K."/>
            <person name="Zhao L."/>
            <person name="Hu C.X."/>
            <person name="Zhou Y.K."/>
            <person name="Han B.P."/>
            <person name="Song L.R."/>
            <person name="Shu W.S."/>
        </authorList>
    </citation>
    <scope>NUCLEOTIDE SEQUENCE [LARGE SCALE GENOMIC DNA]</scope>
    <source>
        <strain evidence="2">FACHB-251</strain>
    </source>
</reference>
<gene>
    <name evidence="1" type="ORF">H6G06_08205</name>
</gene>
<protein>
    <recommendedName>
        <fullName evidence="3">Spore coat protein U domain-containing protein</fullName>
    </recommendedName>
</protein>
<sequence>MIYGYLLAAALIQFVCSVVITLKTMAQSIDVPFSGTVGGSCTLGLVTPGVLTLSGELLAPSAFKTLDLGEVYANCNQPASLIVSQPIQTVGLAFTPVKSWAGVYSSALNTTTNSDLGSSPLALPSDGTNTLLMVDMYVDKGSPLEEGTYGYKVSITIIP</sequence>
<dbReference type="RefSeq" id="WP_190558909.1">
    <property type="nucleotide sequence ID" value="NZ_JACJQU010000003.1"/>
</dbReference>
<keyword evidence="2" id="KW-1185">Reference proteome</keyword>